<dbReference type="InterPro" id="IPR001457">
    <property type="entry name" value="NADH_UbQ/plastoQ_OxRdtase_su6"/>
</dbReference>
<sequence>MSLISAFISSAVLFILLGAELVAMVMVIVYVGAVAVLFLFVVMMLDIDYVRLRQGFVKYSFMGVVCSSAFLFSAWYTIKKSKSLIVQVTHDNVSNVAAIGNVLYTDYMYAFHLSGILLLVAIVGAIALTLRNREGVRKQSLSKQLMQSSSLKIVKVKTKEGIEWKS</sequence>
<protein>
    <recommendedName>
        <fullName evidence="2">NADH-quinone oxidoreductase subunit J</fullName>
        <ecNumber evidence="2">7.1.1.-</ecNumber>
    </recommendedName>
</protein>
<proteinExistence type="inferred from homology"/>
<name>A0A8J3HT91_9RICK</name>
<comment type="caution">
    <text evidence="2">Lacks conserved residue(s) required for the propagation of feature annotation.</text>
</comment>
<dbReference type="PANTHER" id="PTHR33269">
    <property type="entry name" value="NADH-UBIQUINONE OXIDOREDUCTASE CHAIN 6"/>
    <property type="match status" value="1"/>
</dbReference>
<keyword evidence="2" id="KW-0520">NAD</keyword>
<reference evidence="3 4" key="1">
    <citation type="journal article" date="2021" name="Microb. Ecol.">
        <title>Candidatus Mesenet longicola: Novel Endosymbionts of Brontispa longissima that Induce Cytoplasmic Incompatibility.</title>
        <authorList>
            <person name="Takano S."/>
            <person name="Gotoh Y."/>
            <person name="Hayashi T."/>
        </authorList>
    </citation>
    <scope>NUCLEOTIDE SEQUENCE [LARGE SCALE GENOMIC DNA]</scope>
    <source>
        <strain evidence="3">L5</strain>
    </source>
</reference>
<feature type="transmembrane region" description="Helical" evidence="2">
    <location>
        <begin position="109"/>
        <end position="130"/>
    </location>
</feature>
<dbReference type="Gene3D" id="1.20.120.1200">
    <property type="entry name" value="NADH-ubiquinone/plastoquinone oxidoreductase chain 6, subunit NuoJ"/>
    <property type="match status" value="1"/>
</dbReference>
<dbReference type="AlphaFoldDB" id="A0A8J3HT91"/>
<keyword evidence="2" id="KW-0874">Quinone</keyword>
<keyword evidence="4" id="KW-1185">Reference proteome</keyword>
<dbReference type="EMBL" id="BNGU01000039">
    <property type="protein sequence ID" value="GHM59843.1"/>
    <property type="molecule type" value="Genomic_DNA"/>
</dbReference>
<evidence type="ECO:0000256" key="2">
    <source>
        <dbReference type="RuleBase" id="RU004429"/>
    </source>
</evidence>
<feature type="transmembrane region" description="Helical" evidence="2">
    <location>
        <begin position="28"/>
        <end position="47"/>
    </location>
</feature>
<dbReference type="PANTHER" id="PTHR33269:SF17">
    <property type="entry name" value="NADH-UBIQUINONE OXIDOREDUCTASE CHAIN 6"/>
    <property type="match status" value="1"/>
</dbReference>
<keyword evidence="2" id="KW-1003">Cell membrane</keyword>
<comment type="function">
    <text evidence="2">NDH-1 shuttles electrons from NADH, via FMN and iron-sulfur (Fe-S) centers, to quinones in the respiratory chain. Couples the redox reaction to proton translocation (for every two electrons transferred, four hydrogen ions are translocated across the cytoplasmic membrane), and thus conserves the redox energy in a proton gradient.</text>
</comment>
<comment type="subcellular location">
    <subcellularLocation>
        <location evidence="2">Cell membrane</location>
        <topology evidence="2">Multi-pass membrane protein</topology>
    </subcellularLocation>
</comment>
<dbReference type="Proteomes" id="UP000637906">
    <property type="component" value="Unassembled WGS sequence"/>
</dbReference>
<organism evidence="3 4">
    <name type="scientific">Candidatus Mesenet longicola</name>
    <dbReference type="NCBI Taxonomy" id="1892558"/>
    <lineage>
        <taxon>Bacteria</taxon>
        <taxon>Pseudomonadati</taxon>
        <taxon>Pseudomonadota</taxon>
        <taxon>Alphaproteobacteria</taxon>
        <taxon>Rickettsiales</taxon>
        <taxon>Anaplasmataceae</taxon>
        <taxon>Candidatus Mesenet</taxon>
    </lineage>
</organism>
<dbReference type="GO" id="GO:0008137">
    <property type="term" value="F:NADH dehydrogenase (ubiquinone) activity"/>
    <property type="evidence" value="ECO:0007669"/>
    <property type="project" value="UniProtKB-UniRule"/>
</dbReference>
<evidence type="ECO:0000313" key="4">
    <source>
        <dbReference type="Proteomes" id="UP000637906"/>
    </source>
</evidence>
<gene>
    <name evidence="3" type="primary">nuoJ</name>
    <name evidence="3" type="ORF">sL5_08360</name>
</gene>
<keyword evidence="2" id="KW-0812">Transmembrane</keyword>
<dbReference type="EC" id="7.1.1.-" evidence="2"/>
<dbReference type="Pfam" id="PF00499">
    <property type="entry name" value="Oxidored_q3"/>
    <property type="match status" value="1"/>
</dbReference>
<evidence type="ECO:0000313" key="3">
    <source>
        <dbReference type="EMBL" id="GHM59843.1"/>
    </source>
</evidence>
<dbReference type="GO" id="GO:0005886">
    <property type="term" value="C:plasma membrane"/>
    <property type="evidence" value="ECO:0007669"/>
    <property type="project" value="UniProtKB-SubCell"/>
</dbReference>
<evidence type="ECO:0000256" key="1">
    <source>
        <dbReference type="ARBA" id="ARBA00005698"/>
    </source>
</evidence>
<keyword evidence="2" id="KW-1133">Transmembrane helix</keyword>
<dbReference type="NCBIfam" id="NF005164">
    <property type="entry name" value="PRK06638.1-4"/>
    <property type="match status" value="1"/>
</dbReference>
<dbReference type="GO" id="GO:0048038">
    <property type="term" value="F:quinone binding"/>
    <property type="evidence" value="ECO:0007669"/>
    <property type="project" value="UniProtKB-UniRule"/>
</dbReference>
<comment type="catalytic activity">
    <reaction evidence="2">
        <text>a quinone + NADH + 5 H(+)(in) = a quinol + NAD(+) + 4 H(+)(out)</text>
        <dbReference type="Rhea" id="RHEA:57888"/>
        <dbReference type="ChEBI" id="CHEBI:15378"/>
        <dbReference type="ChEBI" id="CHEBI:24646"/>
        <dbReference type="ChEBI" id="CHEBI:57540"/>
        <dbReference type="ChEBI" id="CHEBI:57945"/>
        <dbReference type="ChEBI" id="CHEBI:132124"/>
    </reaction>
</comment>
<dbReference type="InterPro" id="IPR042106">
    <property type="entry name" value="Nuo/plastoQ_OxRdtase_6_NuoJ"/>
</dbReference>
<keyword evidence="2" id="KW-0472">Membrane</keyword>
<comment type="similarity">
    <text evidence="1 2">Belongs to the complex I subunit 6 family.</text>
</comment>
<comment type="caution">
    <text evidence="3">The sequence shown here is derived from an EMBL/GenBank/DDBJ whole genome shotgun (WGS) entry which is preliminary data.</text>
</comment>
<feature type="transmembrane region" description="Helical" evidence="2">
    <location>
        <begin position="59"/>
        <end position="78"/>
    </location>
</feature>
<accession>A0A8J3HT91</accession>